<protein>
    <recommendedName>
        <fullName evidence="4">Transposase</fullName>
    </recommendedName>
</protein>
<dbReference type="EMBL" id="QMFB01000032">
    <property type="protein sequence ID" value="RAV12629.1"/>
    <property type="molecule type" value="Genomic_DNA"/>
</dbReference>
<keyword evidence="1" id="KW-0175">Coiled coil</keyword>
<dbReference type="AlphaFoldDB" id="A0A329LXU9"/>
<dbReference type="Gene3D" id="1.10.10.60">
    <property type="entry name" value="Homeodomain-like"/>
    <property type="match status" value="1"/>
</dbReference>
<comment type="caution">
    <text evidence="2">The sequence shown here is derived from an EMBL/GenBank/DDBJ whole genome shotgun (WGS) entry which is preliminary data.</text>
</comment>
<evidence type="ECO:0000313" key="2">
    <source>
        <dbReference type="EMBL" id="RAV12629.1"/>
    </source>
</evidence>
<name>A0A329LXU9_9BACL</name>
<evidence type="ECO:0008006" key="4">
    <source>
        <dbReference type="Google" id="ProtNLM"/>
    </source>
</evidence>
<dbReference type="GO" id="GO:0006313">
    <property type="term" value="P:DNA transposition"/>
    <property type="evidence" value="ECO:0007669"/>
    <property type="project" value="InterPro"/>
</dbReference>
<dbReference type="GO" id="GO:0004803">
    <property type="term" value="F:transposase activity"/>
    <property type="evidence" value="ECO:0007669"/>
    <property type="project" value="InterPro"/>
</dbReference>
<dbReference type="Pfam" id="PF01527">
    <property type="entry name" value="HTH_Tnp_1"/>
    <property type="match status" value="1"/>
</dbReference>
<sequence length="97" mass="11469">MGDKRRRYDEEFKRKTVELIEKTGKTKAVVARELDIPANCITEWVKKYGTANAEASKQAQLLADYERLKKLEQQNRELLEEREILLKANRFVSKKRD</sequence>
<proteinExistence type="predicted"/>
<gene>
    <name evidence="2" type="ORF">DQG23_34160</name>
</gene>
<dbReference type="InterPro" id="IPR002514">
    <property type="entry name" value="Transposase_8"/>
</dbReference>
<keyword evidence="3" id="KW-1185">Reference proteome</keyword>
<dbReference type="RefSeq" id="WP_113035519.1">
    <property type="nucleotide sequence ID" value="NZ_QMFB01000032.1"/>
</dbReference>
<accession>A0A329LXU9</accession>
<feature type="coiled-coil region" evidence="1">
    <location>
        <begin position="61"/>
        <end position="88"/>
    </location>
</feature>
<dbReference type="Proteomes" id="UP000250369">
    <property type="component" value="Unassembled WGS sequence"/>
</dbReference>
<evidence type="ECO:0000313" key="3">
    <source>
        <dbReference type="Proteomes" id="UP000250369"/>
    </source>
</evidence>
<dbReference type="SUPFAM" id="SSF46689">
    <property type="entry name" value="Homeodomain-like"/>
    <property type="match status" value="1"/>
</dbReference>
<dbReference type="GO" id="GO:0003677">
    <property type="term" value="F:DNA binding"/>
    <property type="evidence" value="ECO:0007669"/>
    <property type="project" value="InterPro"/>
</dbReference>
<evidence type="ECO:0000256" key="1">
    <source>
        <dbReference type="SAM" id="Coils"/>
    </source>
</evidence>
<organism evidence="2 3">
    <name type="scientific">Paenibacillus contaminans</name>
    <dbReference type="NCBI Taxonomy" id="450362"/>
    <lineage>
        <taxon>Bacteria</taxon>
        <taxon>Bacillati</taxon>
        <taxon>Bacillota</taxon>
        <taxon>Bacilli</taxon>
        <taxon>Bacillales</taxon>
        <taxon>Paenibacillaceae</taxon>
        <taxon>Paenibacillus</taxon>
    </lineage>
</organism>
<dbReference type="OrthoDB" id="4379323at2"/>
<reference evidence="2 3" key="1">
    <citation type="journal article" date="2009" name="Int. J. Syst. Evol. Microbiol.">
        <title>Paenibacillus contaminans sp. nov., isolated from a contaminated laboratory plate.</title>
        <authorList>
            <person name="Chou J.H."/>
            <person name="Lee J.H."/>
            <person name="Lin M.C."/>
            <person name="Chang P.S."/>
            <person name="Arun A.B."/>
            <person name="Young C.C."/>
            <person name="Chen W.M."/>
        </authorList>
    </citation>
    <scope>NUCLEOTIDE SEQUENCE [LARGE SCALE GENOMIC DNA]</scope>
    <source>
        <strain evidence="2 3">CKOBP-6</strain>
    </source>
</reference>
<dbReference type="InterPro" id="IPR009057">
    <property type="entry name" value="Homeodomain-like_sf"/>
</dbReference>